<keyword evidence="1" id="KW-0812">Transmembrane</keyword>
<evidence type="ECO:0000256" key="1">
    <source>
        <dbReference type="SAM" id="Phobius"/>
    </source>
</evidence>
<keyword evidence="1" id="KW-1133">Transmembrane helix</keyword>
<keyword evidence="1" id="KW-0472">Membrane</keyword>
<evidence type="ECO:0000313" key="3">
    <source>
        <dbReference type="Proteomes" id="UP000255082"/>
    </source>
</evidence>
<dbReference type="RefSeq" id="WP_128145355.1">
    <property type="nucleotide sequence ID" value="NZ_JAJFOE010000001.1"/>
</dbReference>
<evidence type="ECO:0000313" key="2">
    <source>
        <dbReference type="EMBL" id="SUA46437.1"/>
    </source>
</evidence>
<proteinExistence type="predicted"/>
<feature type="transmembrane region" description="Helical" evidence="1">
    <location>
        <begin position="40"/>
        <end position="62"/>
    </location>
</feature>
<gene>
    <name evidence="2" type="ORF">NCTC13184_04962</name>
</gene>
<dbReference type="Proteomes" id="UP000255082">
    <property type="component" value="Unassembled WGS sequence"/>
</dbReference>
<feature type="transmembrane region" description="Helical" evidence="1">
    <location>
        <begin position="83"/>
        <end position="102"/>
    </location>
</feature>
<dbReference type="InterPro" id="IPR045919">
    <property type="entry name" value="DUF6338"/>
</dbReference>
<reference evidence="2 3" key="1">
    <citation type="submission" date="2018-06" db="EMBL/GenBank/DDBJ databases">
        <authorList>
            <consortium name="Pathogen Informatics"/>
            <person name="Doyle S."/>
        </authorList>
    </citation>
    <scope>NUCLEOTIDE SEQUENCE [LARGE SCALE GENOMIC DNA]</scope>
    <source>
        <strain evidence="2 3">NCTC13184</strain>
    </source>
</reference>
<organism evidence="2 3">
    <name type="scientific">Nocardia africana</name>
    <dbReference type="NCBI Taxonomy" id="134964"/>
    <lineage>
        <taxon>Bacteria</taxon>
        <taxon>Bacillati</taxon>
        <taxon>Actinomycetota</taxon>
        <taxon>Actinomycetes</taxon>
        <taxon>Mycobacteriales</taxon>
        <taxon>Nocardiaceae</taxon>
        <taxon>Nocardia</taxon>
    </lineage>
</organism>
<dbReference type="EMBL" id="UGRU01000001">
    <property type="protein sequence ID" value="SUA46437.1"/>
    <property type="molecule type" value="Genomic_DNA"/>
</dbReference>
<protein>
    <submittedName>
        <fullName evidence="2">Uncharacterized protein</fullName>
    </submittedName>
</protein>
<dbReference type="OrthoDB" id="3618713at2"/>
<dbReference type="AlphaFoldDB" id="A0A378X095"/>
<dbReference type="Pfam" id="PF19865">
    <property type="entry name" value="DUF6338"/>
    <property type="match status" value="1"/>
</dbReference>
<name>A0A378X095_9NOCA</name>
<sequence length="216" mass="23928">MIPTFQALVVALLMVLPGASYTFAFERVAGSYGISFADRLIRFLASSALFHALFAAPEYLLFRHAVVGNRLATGKINPWLVEASVLTYVIVPVLVGTLLGWGHKHHKNWAIRLVGEAPEPRAWDYLWRHAERAVVRIKLKSGGWLAGYYGTTSEGRRSYAAGFPEDGDLYLALAFDIDSATGALSLTPEGTPTPVSSDRGLLIRWNEIEYLDIQEY</sequence>
<accession>A0A378X095</accession>